<dbReference type="InterPro" id="IPR024964">
    <property type="entry name" value="CTLH/CRA"/>
</dbReference>
<keyword evidence="8" id="KW-0472">Membrane</keyword>
<evidence type="ECO:0000256" key="4">
    <source>
        <dbReference type="ARBA" id="ARBA00022723"/>
    </source>
</evidence>
<evidence type="ECO:0000259" key="10">
    <source>
        <dbReference type="PROSITE" id="PS51867"/>
    </source>
</evidence>
<dbReference type="GO" id="GO:0061630">
    <property type="term" value="F:ubiquitin protein ligase activity"/>
    <property type="evidence" value="ECO:0007669"/>
    <property type="project" value="InterPro"/>
</dbReference>
<dbReference type="GO" id="GO:0034657">
    <property type="term" value="C:GID complex"/>
    <property type="evidence" value="ECO:0007669"/>
    <property type="project" value="TreeGrafter"/>
</dbReference>
<comment type="caution">
    <text evidence="11">The sequence shown here is derived from an EMBL/GenBank/DDBJ whole genome shotgun (WGS) entry which is preliminary data.</text>
</comment>
<keyword evidence="3" id="KW-0963">Cytoplasm</keyword>
<evidence type="ECO:0000313" key="12">
    <source>
        <dbReference type="Proteomes" id="UP000245699"/>
    </source>
</evidence>
<comment type="similarity">
    <text evidence="2">Belongs to the FYV10 family.</text>
</comment>
<feature type="domain" description="RING-Gid-type" evidence="10">
    <location>
        <begin position="416"/>
        <end position="475"/>
    </location>
</feature>
<dbReference type="STRING" id="61424.A0A2T9YYC6"/>
<evidence type="ECO:0000256" key="5">
    <source>
        <dbReference type="ARBA" id="ARBA00022771"/>
    </source>
</evidence>
<evidence type="ECO:0000256" key="7">
    <source>
        <dbReference type="PROSITE-ProRule" id="PRU01215"/>
    </source>
</evidence>
<keyword evidence="8" id="KW-0812">Transmembrane</keyword>
<keyword evidence="12" id="KW-1185">Reference proteome</keyword>
<evidence type="ECO:0000313" key="11">
    <source>
        <dbReference type="EMBL" id="PVU97327.1"/>
    </source>
</evidence>
<evidence type="ECO:0000256" key="3">
    <source>
        <dbReference type="ARBA" id="ARBA00022490"/>
    </source>
</evidence>
<protein>
    <recommendedName>
        <fullName evidence="13">CTLH domain-containing protein</fullName>
    </recommendedName>
</protein>
<feature type="domain" description="CTLH" evidence="9">
    <location>
        <begin position="279"/>
        <end position="318"/>
    </location>
</feature>
<evidence type="ECO:0000256" key="2">
    <source>
        <dbReference type="ARBA" id="ARBA00010615"/>
    </source>
</evidence>
<dbReference type="AlphaFoldDB" id="A0A2T9YYC6"/>
<dbReference type="InterPro" id="IPR044063">
    <property type="entry name" value="ZF_RING_GID"/>
</dbReference>
<dbReference type="CDD" id="cd16659">
    <property type="entry name" value="RING-Ubox_Emp"/>
    <property type="match status" value="1"/>
</dbReference>
<dbReference type="PROSITE" id="PS50897">
    <property type="entry name" value="CTLH"/>
    <property type="match status" value="1"/>
</dbReference>
<accession>A0A2T9YYC6</accession>
<evidence type="ECO:0000256" key="1">
    <source>
        <dbReference type="ARBA" id="ARBA00004496"/>
    </source>
</evidence>
<dbReference type="GO" id="GO:0008270">
    <property type="term" value="F:zinc ion binding"/>
    <property type="evidence" value="ECO:0007669"/>
    <property type="project" value="UniProtKB-KW"/>
</dbReference>
<name>A0A2T9YYC6_9FUNG</name>
<keyword evidence="4" id="KW-0479">Metal-binding</keyword>
<dbReference type="SMART" id="SM00757">
    <property type="entry name" value="CRA"/>
    <property type="match status" value="1"/>
</dbReference>
<evidence type="ECO:0008006" key="13">
    <source>
        <dbReference type="Google" id="ProtNLM"/>
    </source>
</evidence>
<dbReference type="OrthoDB" id="1933455at2759"/>
<evidence type="ECO:0000259" key="9">
    <source>
        <dbReference type="PROSITE" id="PS50897"/>
    </source>
</evidence>
<dbReference type="InterPro" id="IPR013144">
    <property type="entry name" value="CRA_dom"/>
</dbReference>
<keyword evidence="8" id="KW-1133">Transmembrane helix</keyword>
<feature type="zinc finger region" description="RING-Gid-type" evidence="7">
    <location>
        <begin position="416"/>
        <end position="475"/>
    </location>
</feature>
<feature type="transmembrane region" description="Helical" evidence="8">
    <location>
        <begin position="20"/>
        <end position="47"/>
    </location>
</feature>
<dbReference type="Proteomes" id="UP000245699">
    <property type="component" value="Unassembled WGS sequence"/>
</dbReference>
<dbReference type="PANTHER" id="PTHR12170:SF2">
    <property type="entry name" value="E3 UBIQUITIN-PROTEIN TRANSFERASE MAEA"/>
    <property type="match status" value="1"/>
</dbReference>
<comment type="subcellular location">
    <subcellularLocation>
        <location evidence="1">Cytoplasm</location>
    </subcellularLocation>
</comment>
<dbReference type="PANTHER" id="PTHR12170">
    <property type="entry name" value="MACROPHAGE ERYTHROBLAST ATTACHER-RELATED"/>
    <property type="match status" value="1"/>
</dbReference>
<organism evidence="11 12">
    <name type="scientific">Furculomyces boomerangus</name>
    <dbReference type="NCBI Taxonomy" id="61424"/>
    <lineage>
        <taxon>Eukaryota</taxon>
        <taxon>Fungi</taxon>
        <taxon>Fungi incertae sedis</taxon>
        <taxon>Zoopagomycota</taxon>
        <taxon>Kickxellomycotina</taxon>
        <taxon>Harpellomycetes</taxon>
        <taxon>Harpellales</taxon>
        <taxon>Harpellaceae</taxon>
        <taxon>Furculomyces</taxon>
    </lineage>
</organism>
<reference evidence="11 12" key="1">
    <citation type="journal article" date="2018" name="MBio">
        <title>Comparative Genomics Reveals the Core Gene Toolbox for the Fungus-Insect Symbiosis.</title>
        <authorList>
            <person name="Wang Y."/>
            <person name="Stata M."/>
            <person name="Wang W."/>
            <person name="Stajich J.E."/>
            <person name="White M.M."/>
            <person name="Moncalvo J.M."/>
        </authorList>
    </citation>
    <scope>NUCLEOTIDE SEQUENCE [LARGE SCALE GENOMIC DNA]</scope>
    <source>
        <strain evidence="11 12">AUS-77-4</strain>
    </source>
</reference>
<sequence length="475" mass="55232">MQKPKKFFENGVIVVIFQTVAFSLLWFLYCFSIASGLLFLYQLFLFVPTKYLKPSPLLKSHNSKTQQLFFILYTLSLYNTPRIRFLFFVLLIQTDTYHLQKTMEKINTENSYSIEHPFLKIVVEKLKKAVRQSQKQIEKEMSQIQVAVDNLPENNVDTSEDVQMDDVPEDNLIFKLKELKTKLKDKKTEERNLILQLNHRANHLKLLESFQSTNDPEYSTWSSKRVDRFLMDYMMKTGYQTSASNLATHSDLESFTDSQLFSQLINIQNSLLVQNSCKECLQWCSENKAALKRLKIGLEFELRLQEVTELARQRKSSEAIAYSKKHFKQLTDIQKQRLNQTLALLVIMPTTDCRRYKSLYSSERWPILADQFKTAAYQLYGFPSQPILSVLLQTGISALKTYSCTRSDPEDFNKNCPICSSNTLHNMSKNLPFSYHTNSSLVCRISGQKMNENNPPMRLPNGYVYSYSVSIVHIS</sequence>
<dbReference type="InterPro" id="IPR045098">
    <property type="entry name" value="Fyv10_fam"/>
</dbReference>
<keyword evidence="5 7" id="KW-0863">Zinc-finger</keyword>
<dbReference type="PROSITE" id="PS51867">
    <property type="entry name" value="ZF_RING_GID"/>
    <property type="match status" value="1"/>
</dbReference>
<dbReference type="InterPro" id="IPR006595">
    <property type="entry name" value="CTLH_C"/>
</dbReference>
<dbReference type="EMBL" id="MBFT01000111">
    <property type="protein sequence ID" value="PVU97327.1"/>
    <property type="molecule type" value="Genomic_DNA"/>
</dbReference>
<keyword evidence="6" id="KW-0862">Zinc</keyword>
<gene>
    <name evidence="11" type="ORF">BB559_002085</name>
</gene>
<dbReference type="GO" id="GO:0005634">
    <property type="term" value="C:nucleus"/>
    <property type="evidence" value="ECO:0007669"/>
    <property type="project" value="TreeGrafter"/>
</dbReference>
<dbReference type="GO" id="GO:0043161">
    <property type="term" value="P:proteasome-mediated ubiquitin-dependent protein catabolic process"/>
    <property type="evidence" value="ECO:0007669"/>
    <property type="project" value="InterPro"/>
</dbReference>
<dbReference type="Pfam" id="PF10607">
    <property type="entry name" value="CTLH"/>
    <property type="match status" value="1"/>
</dbReference>
<dbReference type="GO" id="GO:0005737">
    <property type="term" value="C:cytoplasm"/>
    <property type="evidence" value="ECO:0007669"/>
    <property type="project" value="UniProtKB-SubCell"/>
</dbReference>
<evidence type="ECO:0000256" key="8">
    <source>
        <dbReference type="SAM" id="Phobius"/>
    </source>
</evidence>
<evidence type="ECO:0000256" key="6">
    <source>
        <dbReference type="ARBA" id="ARBA00022833"/>
    </source>
</evidence>
<proteinExistence type="inferred from homology"/>